<sequence length="60" mass="6474">MPSAPRRLSNRANLTDVVNAVCATAAHAGVGLVLVDEIRMFAGTQERSDDLYAEGFKIVR</sequence>
<keyword evidence="2" id="KW-1185">Reference proteome</keyword>
<protein>
    <submittedName>
        <fullName evidence="1">Uncharacterized protein</fullName>
    </submittedName>
</protein>
<dbReference type="Proteomes" id="UP000238312">
    <property type="component" value="Unassembled WGS sequence"/>
</dbReference>
<comment type="caution">
    <text evidence="1">The sequence shown here is derived from an EMBL/GenBank/DDBJ whole genome shotgun (WGS) entry which is preliminary data.</text>
</comment>
<reference evidence="1 2" key="1">
    <citation type="submission" date="2018-03" db="EMBL/GenBank/DDBJ databases">
        <title>Genomic Encyclopedia of Type Strains, Phase III (KMG-III): the genomes of soil and plant-associated and newly described type strains.</title>
        <authorList>
            <person name="Whitman W."/>
        </authorList>
    </citation>
    <scope>NUCLEOTIDE SEQUENCE [LARGE SCALE GENOMIC DNA]</scope>
    <source>
        <strain evidence="1 2">CGMCC 4.7104</strain>
    </source>
</reference>
<organism evidence="1 2">
    <name type="scientific">Nonomuraea fuscirosea</name>
    <dbReference type="NCBI Taxonomy" id="1291556"/>
    <lineage>
        <taxon>Bacteria</taxon>
        <taxon>Bacillati</taxon>
        <taxon>Actinomycetota</taxon>
        <taxon>Actinomycetes</taxon>
        <taxon>Streptosporangiales</taxon>
        <taxon>Streptosporangiaceae</taxon>
        <taxon>Nonomuraea</taxon>
    </lineage>
</organism>
<proteinExistence type="predicted"/>
<evidence type="ECO:0000313" key="2">
    <source>
        <dbReference type="Proteomes" id="UP000238312"/>
    </source>
</evidence>
<gene>
    <name evidence="1" type="ORF">B0I32_1408</name>
</gene>
<dbReference type="AlphaFoldDB" id="A0A2T0LXL2"/>
<evidence type="ECO:0000313" key="1">
    <source>
        <dbReference type="EMBL" id="PRX48763.1"/>
    </source>
</evidence>
<dbReference type="EMBL" id="PVNG01000040">
    <property type="protein sequence ID" value="PRX48763.1"/>
    <property type="molecule type" value="Genomic_DNA"/>
</dbReference>
<accession>A0A2T0LXL2</accession>
<name>A0A2T0LXL2_9ACTN</name>